<organism evidence="1 2">
    <name type="scientific">Austropuccinia psidii MF-1</name>
    <dbReference type="NCBI Taxonomy" id="1389203"/>
    <lineage>
        <taxon>Eukaryota</taxon>
        <taxon>Fungi</taxon>
        <taxon>Dikarya</taxon>
        <taxon>Basidiomycota</taxon>
        <taxon>Pucciniomycotina</taxon>
        <taxon>Pucciniomycetes</taxon>
        <taxon>Pucciniales</taxon>
        <taxon>Sphaerophragmiaceae</taxon>
        <taxon>Austropuccinia</taxon>
    </lineage>
</organism>
<proteinExistence type="predicted"/>
<evidence type="ECO:0000313" key="1">
    <source>
        <dbReference type="EMBL" id="MBW0563405.1"/>
    </source>
</evidence>
<dbReference type="Proteomes" id="UP000765509">
    <property type="component" value="Unassembled WGS sequence"/>
</dbReference>
<gene>
    <name evidence="1" type="ORF">O181_103120</name>
</gene>
<keyword evidence="2" id="KW-1185">Reference proteome</keyword>
<protein>
    <submittedName>
        <fullName evidence="1">Uncharacterized protein</fullName>
    </submittedName>
</protein>
<comment type="caution">
    <text evidence="1">The sequence shown here is derived from an EMBL/GenBank/DDBJ whole genome shotgun (WGS) entry which is preliminary data.</text>
</comment>
<accession>A0A9Q3PJG3</accession>
<reference evidence="1" key="1">
    <citation type="submission" date="2021-03" db="EMBL/GenBank/DDBJ databases">
        <title>Draft genome sequence of rust myrtle Austropuccinia psidii MF-1, a brazilian biotype.</title>
        <authorList>
            <person name="Quecine M.C."/>
            <person name="Pachon D.M.R."/>
            <person name="Bonatelli M.L."/>
            <person name="Correr F.H."/>
            <person name="Franceschini L.M."/>
            <person name="Leite T.F."/>
            <person name="Margarido G.R.A."/>
            <person name="Almeida C.A."/>
            <person name="Ferrarezi J.A."/>
            <person name="Labate C.A."/>
        </authorList>
    </citation>
    <scope>NUCLEOTIDE SEQUENCE</scope>
    <source>
        <strain evidence="1">MF-1</strain>
    </source>
</reference>
<dbReference type="AlphaFoldDB" id="A0A9Q3PJG3"/>
<dbReference type="EMBL" id="AVOT02074168">
    <property type="protein sequence ID" value="MBW0563405.1"/>
    <property type="molecule type" value="Genomic_DNA"/>
</dbReference>
<sequence>MIQEIQFVNTSINIELGEIDANLTEITPDIDDLNNNDRASSELHNSTIDRLDIIFNAHDRIEIKYTNQIATDMAGSDSERQKLKDGILANVEKIHKNYEPSPHMPRHSTAFTEEKISVKRSLTPLLGENATYAKDIPRLEEWPTFSGEGEYNHIEFIRKIDMLQEDFYS</sequence>
<evidence type="ECO:0000313" key="2">
    <source>
        <dbReference type="Proteomes" id="UP000765509"/>
    </source>
</evidence>
<name>A0A9Q3PJG3_9BASI</name>